<dbReference type="GO" id="GO:0016987">
    <property type="term" value="F:sigma factor activity"/>
    <property type="evidence" value="ECO:0007669"/>
    <property type="project" value="UniProtKB-KW"/>
</dbReference>
<dbReference type="NCBIfam" id="TIGR02937">
    <property type="entry name" value="sigma70-ECF"/>
    <property type="match status" value="1"/>
</dbReference>
<keyword evidence="5" id="KW-0804">Transcription</keyword>
<dbReference type="EMBL" id="MHLH01000015">
    <property type="protein sequence ID" value="OGZ03712.1"/>
    <property type="molecule type" value="Genomic_DNA"/>
</dbReference>
<dbReference type="Gene3D" id="1.10.1740.10">
    <property type="match status" value="1"/>
</dbReference>
<dbReference type="InterPro" id="IPR007627">
    <property type="entry name" value="RNA_pol_sigma70_r2"/>
</dbReference>
<gene>
    <name evidence="8" type="ORF">A2648_02035</name>
</gene>
<dbReference type="CDD" id="cd06171">
    <property type="entry name" value="Sigma70_r4"/>
    <property type="match status" value="1"/>
</dbReference>
<comment type="caution">
    <text evidence="8">The sequence shown here is derived from an EMBL/GenBank/DDBJ whole genome shotgun (WGS) entry which is preliminary data.</text>
</comment>
<evidence type="ECO:0000313" key="8">
    <source>
        <dbReference type="EMBL" id="OGZ03712.1"/>
    </source>
</evidence>
<evidence type="ECO:0000313" key="9">
    <source>
        <dbReference type="Proteomes" id="UP000178841"/>
    </source>
</evidence>
<name>A0A1G2CR80_9BACT</name>
<evidence type="ECO:0000259" key="7">
    <source>
        <dbReference type="Pfam" id="PF08281"/>
    </source>
</evidence>
<evidence type="ECO:0000259" key="6">
    <source>
        <dbReference type="Pfam" id="PF04542"/>
    </source>
</evidence>
<evidence type="ECO:0000256" key="1">
    <source>
        <dbReference type="ARBA" id="ARBA00010641"/>
    </source>
</evidence>
<keyword evidence="4" id="KW-0238">DNA-binding</keyword>
<reference evidence="8 9" key="1">
    <citation type="journal article" date="2016" name="Nat. Commun.">
        <title>Thousands of microbial genomes shed light on interconnected biogeochemical processes in an aquifer system.</title>
        <authorList>
            <person name="Anantharaman K."/>
            <person name="Brown C.T."/>
            <person name="Hug L.A."/>
            <person name="Sharon I."/>
            <person name="Castelle C.J."/>
            <person name="Probst A.J."/>
            <person name="Thomas B.C."/>
            <person name="Singh A."/>
            <person name="Wilkins M.J."/>
            <person name="Karaoz U."/>
            <person name="Brodie E.L."/>
            <person name="Williams K.H."/>
            <person name="Hubbard S.S."/>
            <person name="Banfield J.F."/>
        </authorList>
    </citation>
    <scope>NUCLEOTIDE SEQUENCE [LARGE SCALE GENOMIC DNA]</scope>
</reference>
<evidence type="ECO:0000256" key="4">
    <source>
        <dbReference type="ARBA" id="ARBA00023125"/>
    </source>
</evidence>
<dbReference type="Proteomes" id="UP000178841">
    <property type="component" value="Unassembled WGS sequence"/>
</dbReference>
<sequence>MILRESDIPPDLKQKRDEEVLLLSTSSPAVFSILFDRYHDDFVRKAKKIVGEDNAEDLVQEAFVKIYLNAGKFRVQEGASFKSWGYKILINSCFSYYKKQKRDKEATMPLDEELAELLPNFRTNDYDREFTKDYVLSILSRMPGILGNVLKMYFIEGKPQKEIATQEGVSIGVIKTRVHRAKKEFKKIAFSLI</sequence>
<dbReference type="STRING" id="1798657.A2648_02035"/>
<accession>A0A1G2CR80</accession>
<proteinExistence type="inferred from homology"/>
<dbReference type="InterPro" id="IPR039425">
    <property type="entry name" value="RNA_pol_sigma-70-like"/>
</dbReference>
<dbReference type="Gene3D" id="1.10.10.10">
    <property type="entry name" value="Winged helix-like DNA-binding domain superfamily/Winged helix DNA-binding domain"/>
    <property type="match status" value="1"/>
</dbReference>
<dbReference type="Pfam" id="PF08281">
    <property type="entry name" value="Sigma70_r4_2"/>
    <property type="match status" value="1"/>
</dbReference>
<dbReference type="SUPFAM" id="SSF88659">
    <property type="entry name" value="Sigma3 and sigma4 domains of RNA polymerase sigma factors"/>
    <property type="match status" value="1"/>
</dbReference>
<dbReference type="InterPro" id="IPR014284">
    <property type="entry name" value="RNA_pol_sigma-70_dom"/>
</dbReference>
<protein>
    <recommendedName>
        <fullName evidence="10">RNA polymerase sigma-70 region 2 domain-containing protein</fullName>
    </recommendedName>
</protein>
<dbReference type="SUPFAM" id="SSF88946">
    <property type="entry name" value="Sigma2 domain of RNA polymerase sigma factors"/>
    <property type="match status" value="1"/>
</dbReference>
<dbReference type="PANTHER" id="PTHR43133">
    <property type="entry name" value="RNA POLYMERASE ECF-TYPE SIGMA FACTO"/>
    <property type="match status" value="1"/>
</dbReference>
<evidence type="ECO:0000256" key="2">
    <source>
        <dbReference type="ARBA" id="ARBA00023015"/>
    </source>
</evidence>
<feature type="domain" description="RNA polymerase sigma-70 region 2" evidence="6">
    <location>
        <begin position="34"/>
        <end position="102"/>
    </location>
</feature>
<keyword evidence="2" id="KW-0805">Transcription regulation</keyword>
<dbReference type="GO" id="GO:0003677">
    <property type="term" value="F:DNA binding"/>
    <property type="evidence" value="ECO:0007669"/>
    <property type="project" value="UniProtKB-KW"/>
</dbReference>
<feature type="domain" description="RNA polymerase sigma factor 70 region 4 type 2" evidence="7">
    <location>
        <begin position="134"/>
        <end position="184"/>
    </location>
</feature>
<dbReference type="GO" id="GO:0006352">
    <property type="term" value="P:DNA-templated transcription initiation"/>
    <property type="evidence" value="ECO:0007669"/>
    <property type="project" value="InterPro"/>
</dbReference>
<keyword evidence="3" id="KW-0731">Sigma factor</keyword>
<dbReference type="InterPro" id="IPR013249">
    <property type="entry name" value="RNA_pol_sigma70_r4_t2"/>
</dbReference>
<dbReference type="InterPro" id="IPR013324">
    <property type="entry name" value="RNA_pol_sigma_r3/r4-like"/>
</dbReference>
<evidence type="ECO:0008006" key="10">
    <source>
        <dbReference type="Google" id="ProtNLM"/>
    </source>
</evidence>
<dbReference type="Pfam" id="PF04542">
    <property type="entry name" value="Sigma70_r2"/>
    <property type="match status" value="1"/>
</dbReference>
<evidence type="ECO:0000256" key="5">
    <source>
        <dbReference type="ARBA" id="ARBA00023163"/>
    </source>
</evidence>
<comment type="similarity">
    <text evidence="1">Belongs to the sigma-70 factor family. ECF subfamily.</text>
</comment>
<dbReference type="InterPro" id="IPR013325">
    <property type="entry name" value="RNA_pol_sigma_r2"/>
</dbReference>
<dbReference type="AlphaFoldDB" id="A0A1G2CR80"/>
<organism evidence="8 9">
    <name type="scientific">Candidatus Lloydbacteria bacterium RIFCSPHIGHO2_01_FULL_41_20</name>
    <dbReference type="NCBI Taxonomy" id="1798657"/>
    <lineage>
        <taxon>Bacteria</taxon>
        <taxon>Candidatus Lloydiibacteriota</taxon>
    </lineage>
</organism>
<dbReference type="PANTHER" id="PTHR43133:SF8">
    <property type="entry name" value="RNA POLYMERASE SIGMA FACTOR HI_1459-RELATED"/>
    <property type="match status" value="1"/>
</dbReference>
<evidence type="ECO:0000256" key="3">
    <source>
        <dbReference type="ARBA" id="ARBA00023082"/>
    </source>
</evidence>
<dbReference type="InterPro" id="IPR036388">
    <property type="entry name" value="WH-like_DNA-bd_sf"/>
</dbReference>